<dbReference type="Proteomes" id="UP000298179">
    <property type="component" value="Unassembled WGS sequence"/>
</dbReference>
<reference evidence="2 3" key="1">
    <citation type="submission" date="2019-03" db="EMBL/GenBank/DDBJ databases">
        <title>Jiella endophytica sp. nov., a novel endophytic bacterium isolated from root of Ficus microcarpa Linn. f.</title>
        <authorList>
            <person name="Tuo L."/>
        </authorList>
    </citation>
    <scope>NUCLEOTIDE SEQUENCE [LARGE SCALE GENOMIC DNA]</scope>
    <source>
        <strain evidence="2 3">CBS5Q-3</strain>
    </source>
</reference>
<comment type="caution">
    <text evidence="2">The sequence shown here is derived from an EMBL/GenBank/DDBJ whole genome shotgun (WGS) entry which is preliminary data.</text>
</comment>
<dbReference type="EMBL" id="SOZD01000002">
    <property type="protein sequence ID" value="TFF25523.1"/>
    <property type="molecule type" value="Genomic_DNA"/>
</dbReference>
<protein>
    <submittedName>
        <fullName evidence="2">MBL fold metallo-hydrolase</fullName>
    </submittedName>
</protein>
<dbReference type="Gene3D" id="3.60.15.10">
    <property type="entry name" value="Ribonuclease Z/Hydroxyacylglutathione hydrolase-like"/>
    <property type="match status" value="1"/>
</dbReference>
<dbReference type="OrthoDB" id="9803916at2"/>
<dbReference type="InterPro" id="IPR001279">
    <property type="entry name" value="Metallo-B-lactamas"/>
</dbReference>
<dbReference type="GO" id="GO:0042781">
    <property type="term" value="F:3'-tRNA processing endoribonuclease activity"/>
    <property type="evidence" value="ECO:0007669"/>
    <property type="project" value="TreeGrafter"/>
</dbReference>
<sequence length="275" mass="30703">MNRFALTVWGARGSIPAPAAANTRFGSDTSCIELNCGERTIFLDAGTGLVAAGRKLYEEKRVNGFDILLTHCHFDHIMGLPFLIPLYKDHVAARIYAGHFLDRTTCRAMVEGFMCPPYFPVKPKQFAAKIDYLDFRPPDVIDLGDGIVAGTFRLNHPNGAVGYRIDYDGRSVCYITDTEHEAGRIDEDLVRFIAGADVMVYDCTYTDEEFPRYLGFGHSTWQHGVRLCRAADVPQLLIYHHDVSRTDEWLAELQESVSAEFAGARIASTGLTIEL</sequence>
<keyword evidence="2" id="KW-0378">Hydrolase</keyword>
<dbReference type="RefSeq" id="WP_134761691.1">
    <property type="nucleotide sequence ID" value="NZ_SOZD01000002.1"/>
</dbReference>
<evidence type="ECO:0000313" key="3">
    <source>
        <dbReference type="Proteomes" id="UP000298179"/>
    </source>
</evidence>
<name>A0A4Y8RPE5_9HYPH</name>
<dbReference type="PANTHER" id="PTHR46018:SF2">
    <property type="entry name" value="ZINC PHOSPHODIESTERASE ELAC PROTEIN 1"/>
    <property type="match status" value="1"/>
</dbReference>
<dbReference type="SMART" id="SM00849">
    <property type="entry name" value="Lactamase_B"/>
    <property type="match status" value="1"/>
</dbReference>
<dbReference type="AlphaFoldDB" id="A0A4Y8RPE5"/>
<dbReference type="SUPFAM" id="SSF56281">
    <property type="entry name" value="Metallo-hydrolase/oxidoreductase"/>
    <property type="match status" value="1"/>
</dbReference>
<feature type="domain" description="Metallo-beta-lactamase" evidence="1">
    <location>
        <begin position="28"/>
        <end position="218"/>
    </location>
</feature>
<dbReference type="CDD" id="cd07715">
    <property type="entry name" value="TaR3-like_MBL-fold"/>
    <property type="match status" value="1"/>
</dbReference>
<dbReference type="Pfam" id="PF12706">
    <property type="entry name" value="Lactamase_B_2"/>
    <property type="match status" value="1"/>
</dbReference>
<evidence type="ECO:0000259" key="1">
    <source>
        <dbReference type="SMART" id="SM00849"/>
    </source>
</evidence>
<accession>A0A4Y8RPE5</accession>
<organism evidence="2 3">
    <name type="scientific">Jiella endophytica</name>
    <dbReference type="NCBI Taxonomy" id="2558362"/>
    <lineage>
        <taxon>Bacteria</taxon>
        <taxon>Pseudomonadati</taxon>
        <taxon>Pseudomonadota</taxon>
        <taxon>Alphaproteobacteria</taxon>
        <taxon>Hyphomicrobiales</taxon>
        <taxon>Aurantimonadaceae</taxon>
        <taxon>Jiella</taxon>
    </lineage>
</organism>
<dbReference type="PANTHER" id="PTHR46018">
    <property type="entry name" value="ZINC PHOSPHODIESTERASE ELAC PROTEIN 1"/>
    <property type="match status" value="1"/>
</dbReference>
<dbReference type="InterPro" id="IPR036866">
    <property type="entry name" value="RibonucZ/Hydroxyglut_hydro"/>
</dbReference>
<proteinExistence type="predicted"/>
<evidence type="ECO:0000313" key="2">
    <source>
        <dbReference type="EMBL" id="TFF25523.1"/>
    </source>
</evidence>
<keyword evidence="3" id="KW-1185">Reference proteome</keyword>
<gene>
    <name evidence="2" type="ORF">E3C22_09255</name>
</gene>